<evidence type="ECO:0000313" key="1">
    <source>
        <dbReference type="EMBL" id="MBM9477325.1"/>
    </source>
</evidence>
<reference evidence="1" key="1">
    <citation type="submission" date="2021-01" db="EMBL/GenBank/DDBJ databases">
        <title>KCTC 19127 draft genome.</title>
        <authorList>
            <person name="An D."/>
        </authorList>
    </citation>
    <scope>NUCLEOTIDE SEQUENCE</scope>
    <source>
        <strain evidence="1">KCTC 19127</strain>
    </source>
</reference>
<dbReference type="EMBL" id="JAERWL010000010">
    <property type="protein sequence ID" value="MBM9477325.1"/>
    <property type="molecule type" value="Genomic_DNA"/>
</dbReference>
<proteinExistence type="predicted"/>
<comment type="caution">
    <text evidence="1">The sequence shown here is derived from an EMBL/GenBank/DDBJ whole genome shotgun (WGS) entry which is preliminary data.</text>
</comment>
<protein>
    <submittedName>
        <fullName evidence="1">Uncharacterized protein</fullName>
    </submittedName>
</protein>
<organism evidence="1 2">
    <name type="scientific">Nakamurella flavida</name>
    <dbReference type="NCBI Taxonomy" id="363630"/>
    <lineage>
        <taxon>Bacteria</taxon>
        <taxon>Bacillati</taxon>
        <taxon>Actinomycetota</taxon>
        <taxon>Actinomycetes</taxon>
        <taxon>Nakamurellales</taxon>
        <taxon>Nakamurellaceae</taxon>
        <taxon>Nakamurella</taxon>
    </lineage>
</organism>
<sequence>MSTRENLPTRTAVRLRVLFLALLLVVPAGLAIKRQAGVEPYPAILLPSFGPVLERDGVVRFRESEVIGITADGRQTVLDPAEVMPGANDGYSVVFGAIFSDEAKVTAPDSVAWLRQQLARSYPDQQFTSLSVRWVDSLYDSRTGQRTTDDDQVSYTIDLQGAS</sequence>
<dbReference type="Proteomes" id="UP000663801">
    <property type="component" value="Unassembled WGS sequence"/>
</dbReference>
<dbReference type="AlphaFoldDB" id="A0A938YQZ1"/>
<gene>
    <name evidence="1" type="ORF">JL107_12800</name>
</gene>
<evidence type="ECO:0000313" key="2">
    <source>
        <dbReference type="Proteomes" id="UP000663801"/>
    </source>
</evidence>
<accession>A0A938YQZ1</accession>
<dbReference type="RefSeq" id="WP_205257444.1">
    <property type="nucleotide sequence ID" value="NZ_BAAAPV010000001.1"/>
</dbReference>
<keyword evidence="2" id="KW-1185">Reference proteome</keyword>
<name>A0A938YQZ1_9ACTN</name>